<feature type="transmembrane region" description="Helical" evidence="1">
    <location>
        <begin position="50"/>
        <end position="78"/>
    </location>
</feature>
<proteinExistence type="predicted"/>
<evidence type="ECO:0000256" key="1">
    <source>
        <dbReference type="SAM" id="Phobius"/>
    </source>
</evidence>
<protein>
    <submittedName>
        <fullName evidence="2">Adenosine receptor A1</fullName>
    </submittedName>
</protein>
<keyword evidence="1" id="KW-1133">Transmembrane helix</keyword>
<evidence type="ECO:0000313" key="3">
    <source>
        <dbReference type="Proteomes" id="UP000298787"/>
    </source>
</evidence>
<keyword evidence="1" id="KW-0812">Transmembrane</keyword>
<dbReference type="EMBL" id="CM014091">
    <property type="protein sequence ID" value="TKS82343.1"/>
    <property type="molecule type" value="Genomic_DNA"/>
</dbReference>
<gene>
    <name evidence="2" type="ORF">D9C73_016452</name>
</gene>
<feature type="transmembrane region" description="Helical" evidence="1">
    <location>
        <begin position="295"/>
        <end position="313"/>
    </location>
</feature>
<organism evidence="2 3">
    <name type="scientific">Collichthys lucidus</name>
    <name type="common">Big head croaker</name>
    <name type="synonym">Sciaena lucida</name>
    <dbReference type="NCBI Taxonomy" id="240159"/>
    <lineage>
        <taxon>Eukaryota</taxon>
        <taxon>Metazoa</taxon>
        <taxon>Chordata</taxon>
        <taxon>Craniata</taxon>
        <taxon>Vertebrata</taxon>
        <taxon>Euteleostomi</taxon>
        <taxon>Actinopterygii</taxon>
        <taxon>Neopterygii</taxon>
        <taxon>Teleostei</taxon>
        <taxon>Neoteleostei</taxon>
        <taxon>Acanthomorphata</taxon>
        <taxon>Eupercaria</taxon>
        <taxon>Sciaenidae</taxon>
        <taxon>Collichthys</taxon>
    </lineage>
</organism>
<dbReference type="Proteomes" id="UP000298787">
    <property type="component" value="Chromosome 14"/>
</dbReference>
<reference evidence="2 3" key="1">
    <citation type="submission" date="2019-01" db="EMBL/GenBank/DDBJ databases">
        <title>Genome Assembly of Collichthys lucidus.</title>
        <authorList>
            <person name="Cai M."/>
            <person name="Xiao S."/>
        </authorList>
    </citation>
    <scope>NUCLEOTIDE SEQUENCE [LARGE SCALE GENOMIC DNA]</scope>
    <source>
        <strain evidence="2">JT15FE1705JMU</strain>
        <tissue evidence="2">Muscle</tissue>
    </source>
</reference>
<feature type="transmembrane region" description="Helical" evidence="1">
    <location>
        <begin position="218"/>
        <end position="238"/>
    </location>
</feature>
<dbReference type="SUPFAM" id="SSF81321">
    <property type="entry name" value="Family A G protein-coupled receptor-like"/>
    <property type="match status" value="1"/>
</dbReference>
<dbReference type="AlphaFoldDB" id="A0A4U5V3L6"/>
<accession>A0A4U5V3L6</accession>
<dbReference type="Gene3D" id="1.20.1070.10">
    <property type="entry name" value="Rhodopsin 7-helix transmembrane proteins"/>
    <property type="match status" value="1"/>
</dbReference>
<keyword evidence="2" id="KW-0675">Receptor</keyword>
<dbReference type="STRING" id="240159.A0A4U5V3L6"/>
<evidence type="ECO:0000313" key="2">
    <source>
        <dbReference type="EMBL" id="TKS82343.1"/>
    </source>
</evidence>
<sequence>MEIMWLYSLCECIISACVIVVSVRLCLAVSRSGTASDVQVRTQGARTKAGSVSCCLQLCLGWVGAVGGAVTVPVTVLLNLRTPQCLYTCITLVCCPMLVRQFTMFLLMLLTLDAHLQLHLADSLSAWMLSTSGEEMGPDPGTAGHGLHGNWTTSLPNTTPLAPKYHHDRKVIGKYLPYGGFLSKFYVEDNHNFTYAEIHSSHWGVCAPDTILSPQFLVYVHGMMGFIFPLVFLLSIYLDLLCIKPRKTHFSNTDPPKNDSCQARSLALSLSLLVLLCLPLHIIHALALFTPSTPLPAWAHAVALFLYQLYSIMPQILFTPPKKKEEEQTPFPLSVPHLPPAVAVPSRGKSVRMALCEAVQASPWSSAKHSLKAKVCPEV</sequence>
<keyword evidence="3" id="KW-1185">Reference proteome</keyword>
<name>A0A4U5V3L6_COLLU</name>
<feature type="transmembrane region" description="Helical" evidence="1">
    <location>
        <begin position="85"/>
        <end position="110"/>
    </location>
</feature>
<feature type="transmembrane region" description="Helical" evidence="1">
    <location>
        <begin position="12"/>
        <end position="30"/>
    </location>
</feature>
<feature type="transmembrane region" description="Helical" evidence="1">
    <location>
        <begin position="266"/>
        <end position="289"/>
    </location>
</feature>
<keyword evidence="1" id="KW-0472">Membrane</keyword>